<protein>
    <recommendedName>
        <fullName evidence="3">R3H domain-containing protein</fullName>
    </recommendedName>
</protein>
<feature type="non-terminal residue" evidence="1">
    <location>
        <position position="1"/>
    </location>
</feature>
<organism evidence="1 2">
    <name type="scientific">Monoraphidium neglectum</name>
    <dbReference type="NCBI Taxonomy" id="145388"/>
    <lineage>
        <taxon>Eukaryota</taxon>
        <taxon>Viridiplantae</taxon>
        <taxon>Chlorophyta</taxon>
        <taxon>core chlorophytes</taxon>
        <taxon>Chlorophyceae</taxon>
        <taxon>CS clade</taxon>
        <taxon>Sphaeropleales</taxon>
        <taxon>Selenastraceae</taxon>
        <taxon>Monoraphidium</taxon>
    </lineage>
</organism>
<evidence type="ECO:0000313" key="2">
    <source>
        <dbReference type="Proteomes" id="UP000054498"/>
    </source>
</evidence>
<dbReference type="Gene3D" id="3.30.1370.50">
    <property type="entry name" value="R3H-like domain"/>
    <property type="match status" value="1"/>
</dbReference>
<dbReference type="AlphaFoldDB" id="A0A0D2JW14"/>
<keyword evidence="2" id="KW-1185">Reference proteome</keyword>
<sequence>ITLPEALTSSDRYRLHVVAEEWGLGHESRGEGAARAMTLWKPSRTRRDSSCVGGGGGGGGGEAIGAGAVNEELRAECTGLAGGSVPGAGAAATR</sequence>
<reference evidence="1 2" key="1">
    <citation type="journal article" date="2013" name="BMC Genomics">
        <title>Reconstruction of the lipid metabolism for the microalga Monoraphidium neglectum from its genome sequence reveals characteristics suitable for biofuel production.</title>
        <authorList>
            <person name="Bogen C."/>
            <person name="Al-Dilaimi A."/>
            <person name="Albersmeier A."/>
            <person name="Wichmann J."/>
            <person name="Grundmann M."/>
            <person name="Rupp O."/>
            <person name="Lauersen K.J."/>
            <person name="Blifernez-Klassen O."/>
            <person name="Kalinowski J."/>
            <person name="Goesmann A."/>
            <person name="Mussgnug J.H."/>
            <person name="Kruse O."/>
        </authorList>
    </citation>
    <scope>NUCLEOTIDE SEQUENCE [LARGE SCALE GENOMIC DNA]</scope>
    <source>
        <strain evidence="1 2">SAG 48.87</strain>
    </source>
</reference>
<dbReference type="SUPFAM" id="SSF82708">
    <property type="entry name" value="R3H domain"/>
    <property type="match status" value="1"/>
</dbReference>
<accession>A0A0D2JW14</accession>
<gene>
    <name evidence="1" type="ORF">MNEG_5028</name>
</gene>
<dbReference type="GO" id="GO:0003676">
    <property type="term" value="F:nucleic acid binding"/>
    <property type="evidence" value="ECO:0007669"/>
    <property type="project" value="InterPro"/>
</dbReference>
<dbReference type="OrthoDB" id="526307at2759"/>
<dbReference type="Proteomes" id="UP000054498">
    <property type="component" value="Unassembled WGS sequence"/>
</dbReference>
<dbReference type="RefSeq" id="XP_013901947.1">
    <property type="nucleotide sequence ID" value="XM_014046493.1"/>
</dbReference>
<dbReference type="EMBL" id="KK100948">
    <property type="protein sequence ID" value="KIZ02928.1"/>
    <property type="molecule type" value="Genomic_DNA"/>
</dbReference>
<name>A0A0D2JW14_9CHLO</name>
<evidence type="ECO:0000313" key="1">
    <source>
        <dbReference type="EMBL" id="KIZ02928.1"/>
    </source>
</evidence>
<dbReference type="InterPro" id="IPR036867">
    <property type="entry name" value="R3H_dom_sf"/>
</dbReference>
<evidence type="ECO:0008006" key="3">
    <source>
        <dbReference type="Google" id="ProtNLM"/>
    </source>
</evidence>
<dbReference type="KEGG" id="mng:MNEG_5028"/>
<dbReference type="GeneID" id="25737905"/>
<proteinExistence type="predicted"/>